<evidence type="ECO:0000313" key="2">
    <source>
        <dbReference type="EMBL" id="CAH0481088.1"/>
    </source>
</evidence>
<dbReference type="Proteomes" id="UP001160483">
    <property type="component" value="Unassembled WGS sequence"/>
</dbReference>
<reference evidence="2" key="1">
    <citation type="submission" date="2021-11" db="EMBL/GenBank/DDBJ databases">
        <authorList>
            <person name="Islam A."/>
            <person name="Islam S."/>
            <person name="Flora M.S."/>
            <person name="Rahman M."/>
            <person name="Ziaur R.M."/>
            <person name="Epstein J.H."/>
            <person name="Hassan M."/>
            <person name="Klassen M."/>
            <person name="Woodard K."/>
            <person name="Webb A."/>
            <person name="Webby R.J."/>
            <person name="El Zowalaty M.E."/>
        </authorList>
    </citation>
    <scope>NUCLEOTIDE SEQUENCE</scope>
    <source>
        <strain evidence="2">Pbs3</strain>
    </source>
</reference>
<proteinExistence type="predicted"/>
<accession>A0AAU9L679</accession>
<dbReference type="EMBL" id="CAKKTJ010000326">
    <property type="protein sequence ID" value="CAH0481088.1"/>
    <property type="molecule type" value="Genomic_DNA"/>
</dbReference>
<feature type="region of interest" description="Disordered" evidence="1">
    <location>
        <begin position="55"/>
        <end position="82"/>
    </location>
</feature>
<protein>
    <submittedName>
        <fullName evidence="2">Uncharacterized protein</fullName>
    </submittedName>
</protein>
<sequence>MSPRSTIALEGETRCLAGSSGCRQTVLLQRWREEKEVFRLEPSCNNTYLAKKGHERGDRVCHRSQLGKGSHRSTELTQQSDL</sequence>
<evidence type="ECO:0000256" key="1">
    <source>
        <dbReference type="SAM" id="MobiDB-lite"/>
    </source>
</evidence>
<evidence type="ECO:0000313" key="3">
    <source>
        <dbReference type="Proteomes" id="UP001160483"/>
    </source>
</evidence>
<organism evidence="2 3">
    <name type="scientific">Peronospora belbahrii</name>
    <dbReference type="NCBI Taxonomy" id="622444"/>
    <lineage>
        <taxon>Eukaryota</taxon>
        <taxon>Sar</taxon>
        <taxon>Stramenopiles</taxon>
        <taxon>Oomycota</taxon>
        <taxon>Peronosporomycetes</taxon>
        <taxon>Peronosporales</taxon>
        <taxon>Peronosporaceae</taxon>
        <taxon>Peronospora</taxon>
    </lineage>
</organism>
<comment type="caution">
    <text evidence="2">The sequence shown here is derived from an EMBL/GenBank/DDBJ whole genome shotgun (WGS) entry which is preliminary data.</text>
</comment>
<dbReference type="AlphaFoldDB" id="A0AAU9L679"/>
<gene>
    <name evidence="2" type="ORF">PBS003_LOCUS7698</name>
</gene>
<name>A0AAU9L679_9STRA</name>